<feature type="region of interest" description="Disordered" evidence="1">
    <location>
        <begin position="246"/>
        <end position="320"/>
    </location>
</feature>
<dbReference type="Proteomes" id="UP001642405">
    <property type="component" value="Unassembled WGS sequence"/>
</dbReference>
<comment type="caution">
    <text evidence="2">The sequence shown here is derived from an EMBL/GenBank/DDBJ whole genome shotgun (WGS) entry which is preliminary data.</text>
</comment>
<dbReference type="EMBL" id="CAWUHB010000003">
    <property type="protein sequence ID" value="CAK7211199.1"/>
    <property type="molecule type" value="Genomic_DNA"/>
</dbReference>
<evidence type="ECO:0000313" key="3">
    <source>
        <dbReference type="Proteomes" id="UP001642405"/>
    </source>
</evidence>
<evidence type="ECO:0000313" key="2">
    <source>
        <dbReference type="EMBL" id="CAK7211199.1"/>
    </source>
</evidence>
<evidence type="ECO:0008006" key="4">
    <source>
        <dbReference type="Google" id="ProtNLM"/>
    </source>
</evidence>
<protein>
    <recommendedName>
        <fullName evidence="4">SET domain-containing protein</fullName>
    </recommendedName>
</protein>
<feature type="region of interest" description="Disordered" evidence="1">
    <location>
        <begin position="335"/>
        <end position="373"/>
    </location>
</feature>
<organism evidence="2 3">
    <name type="scientific">Sporothrix curviconia</name>
    <dbReference type="NCBI Taxonomy" id="1260050"/>
    <lineage>
        <taxon>Eukaryota</taxon>
        <taxon>Fungi</taxon>
        <taxon>Dikarya</taxon>
        <taxon>Ascomycota</taxon>
        <taxon>Pezizomycotina</taxon>
        <taxon>Sordariomycetes</taxon>
        <taxon>Sordariomycetidae</taxon>
        <taxon>Ophiostomatales</taxon>
        <taxon>Ophiostomataceae</taxon>
        <taxon>Sporothrix</taxon>
    </lineage>
</organism>
<feature type="region of interest" description="Disordered" evidence="1">
    <location>
        <begin position="1"/>
        <end position="21"/>
    </location>
</feature>
<sequence length="392" mass="42036">MATNNDSRGRGGNGRGQSLVKAVPPNWPSSVRYLAIPVYAGISPRQRELLQTQLADMPGASASTPPLPEIPSILRFGPSPLVEIRCIADPAHPACGQHGLFAARHLPAGSFILPYLGVYHRGNVTVGRRGQGTNLHNKKESDYDLWLDRDADVAVDADRCGNEARFINDYRGTGKPRANAEFREVWDPRRGERGMAVYVLPVGKRLLQRAAAGAPSSSGSNVGGIAKGEEILVSYGKGFWEMRQKEEQAKRASGESASTTADGTGDQIKSPVADAATAVPSASKDKGREETTDEPADESSTTALTQQSQTHSGIPEADSVTDRMGSLKVVAKFPKNLSFQDQPETADRPTASTATAREQSNIQSGRPEIESVTDQMGSLKVVAKFPKNLSFQ</sequence>
<feature type="compositionally biased region" description="Polar residues" evidence="1">
    <location>
        <begin position="350"/>
        <end position="364"/>
    </location>
</feature>
<reference evidence="2 3" key="1">
    <citation type="submission" date="2024-01" db="EMBL/GenBank/DDBJ databases">
        <authorList>
            <person name="Allen C."/>
            <person name="Tagirdzhanova G."/>
        </authorList>
    </citation>
    <scope>NUCLEOTIDE SEQUENCE [LARGE SCALE GENOMIC DNA]</scope>
</reference>
<name>A0ABP0AVN8_9PEZI</name>
<accession>A0ABP0AVN8</accession>
<dbReference type="InterPro" id="IPR046341">
    <property type="entry name" value="SET_dom_sf"/>
</dbReference>
<evidence type="ECO:0000256" key="1">
    <source>
        <dbReference type="SAM" id="MobiDB-lite"/>
    </source>
</evidence>
<dbReference type="SUPFAM" id="SSF82199">
    <property type="entry name" value="SET domain"/>
    <property type="match status" value="1"/>
</dbReference>
<dbReference type="Gene3D" id="2.170.270.10">
    <property type="entry name" value="SET domain"/>
    <property type="match status" value="1"/>
</dbReference>
<gene>
    <name evidence="2" type="ORF">SCUCBS95973_001052</name>
</gene>
<keyword evidence="3" id="KW-1185">Reference proteome</keyword>
<feature type="compositionally biased region" description="Low complexity" evidence="1">
    <location>
        <begin position="299"/>
        <end position="312"/>
    </location>
</feature>
<proteinExistence type="predicted"/>